<dbReference type="Proteomes" id="UP000005237">
    <property type="component" value="Unassembled WGS sequence"/>
</dbReference>
<sequence length="121" mass="14168">MSKLFACVFPYKKSSAALEENEDDLLNQAFLTPPTKKASKCDLSYHHVDSVANKTLTMKISKLEKENAKMMKKMSYPHEVYQEKLDKEDQKSRISNYYKINKIVDWFNELPDASNIYDYID</sequence>
<reference evidence="2" key="1">
    <citation type="submission" date="2010-08" db="EMBL/GenBank/DDBJ databases">
        <authorList>
            <consortium name="Caenorhabditis japonica Sequencing Consortium"/>
            <person name="Wilson R.K."/>
        </authorList>
    </citation>
    <scope>NUCLEOTIDE SEQUENCE [LARGE SCALE GENOMIC DNA]</scope>
    <source>
        <strain evidence="2">DF5081</strain>
    </source>
</reference>
<proteinExistence type="predicted"/>
<keyword evidence="2" id="KW-1185">Reference proteome</keyword>
<accession>A0A8R1DX15</accession>
<dbReference type="OMA" id="LVEMMIY"/>
<organism evidence="1 2">
    <name type="scientific">Caenorhabditis japonica</name>
    <dbReference type="NCBI Taxonomy" id="281687"/>
    <lineage>
        <taxon>Eukaryota</taxon>
        <taxon>Metazoa</taxon>
        <taxon>Ecdysozoa</taxon>
        <taxon>Nematoda</taxon>
        <taxon>Chromadorea</taxon>
        <taxon>Rhabditida</taxon>
        <taxon>Rhabditina</taxon>
        <taxon>Rhabditomorpha</taxon>
        <taxon>Rhabditoidea</taxon>
        <taxon>Rhabditidae</taxon>
        <taxon>Peloderinae</taxon>
        <taxon>Caenorhabditis</taxon>
    </lineage>
</organism>
<evidence type="ECO:0000313" key="2">
    <source>
        <dbReference type="Proteomes" id="UP000005237"/>
    </source>
</evidence>
<reference evidence="1" key="2">
    <citation type="submission" date="2022-06" db="UniProtKB">
        <authorList>
            <consortium name="EnsemblMetazoa"/>
        </authorList>
    </citation>
    <scope>IDENTIFICATION</scope>
    <source>
        <strain evidence="1">DF5081</strain>
    </source>
</reference>
<name>A0A8R1DX15_CAEJA</name>
<protein>
    <submittedName>
        <fullName evidence="1">Uncharacterized protein</fullName>
    </submittedName>
</protein>
<dbReference type="EnsemblMetazoa" id="CJA12855.1">
    <property type="protein sequence ID" value="CJA12855.1"/>
    <property type="gene ID" value="WBGene00132059"/>
</dbReference>
<evidence type="ECO:0000313" key="1">
    <source>
        <dbReference type="EnsemblMetazoa" id="CJA12855.1"/>
    </source>
</evidence>
<dbReference type="AlphaFoldDB" id="A0A8R1DX15"/>